<dbReference type="GO" id="GO:0005524">
    <property type="term" value="F:ATP binding"/>
    <property type="evidence" value="ECO:0007669"/>
    <property type="project" value="InterPro"/>
</dbReference>
<protein>
    <submittedName>
        <fullName evidence="2">DNA mismatch repair protein Mlh1</fullName>
    </submittedName>
</protein>
<dbReference type="Pfam" id="PF13589">
    <property type="entry name" value="HATPase_c_3"/>
    <property type="match status" value="1"/>
</dbReference>
<dbReference type="FunFam" id="3.30.565.10:FF:000034">
    <property type="entry name" value="DNA mismatch repair protein mlh1, putative"/>
    <property type="match status" value="1"/>
</dbReference>
<dbReference type="PROSITE" id="PS00058">
    <property type="entry name" value="DNA_MISMATCH_REPAIR_1"/>
    <property type="match status" value="1"/>
</dbReference>
<dbReference type="EMBL" id="HBUF01022890">
    <property type="protein sequence ID" value="CAG6611804.1"/>
    <property type="molecule type" value="Transcribed_RNA"/>
</dbReference>
<proteinExistence type="inferred from homology"/>
<dbReference type="CDD" id="cd16926">
    <property type="entry name" value="HATPase_MutL-MLH-PMS-like"/>
    <property type="match status" value="1"/>
</dbReference>
<dbReference type="NCBIfam" id="TIGR00585">
    <property type="entry name" value="mutl"/>
    <property type="match status" value="1"/>
</dbReference>
<dbReference type="InterPro" id="IPR038973">
    <property type="entry name" value="MutL/Mlh/Pms-like"/>
</dbReference>
<dbReference type="GO" id="GO:0030983">
    <property type="term" value="F:mismatched DNA binding"/>
    <property type="evidence" value="ECO:0007669"/>
    <property type="project" value="InterPro"/>
</dbReference>
<comment type="similarity">
    <text evidence="1">Belongs to the DNA mismatch repair MutL/HexB family.</text>
</comment>
<dbReference type="Gene3D" id="3.30.565.10">
    <property type="entry name" value="Histidine kinase-like ATPase, C-terminal domain"/>
    <property type="match status" value="1"/>
</dbReference>
<evidence type="ECO:0000313" key="2">
    <source>
        <dbReference type="EMBL" id="CAG6611804.1"/>
    </source>
</evidence>
<name>A0A8D8LJJ9_9HEMI</name>
<evidence type="ECO:0000256" key="1">
    <source>
        <dbReference type="ARBA" id="ARBA00006082"/>
    </source>
</evidence>
<dbReference type="SUPFAM" id="SSF55874">
    <property type="entry name" value="ATPase domain of HSP90 chaperone/DNA topoisomerase II/histidine kinase"/>
    <property type="match status" value="1"/>
</dbReference>
<dbReference type="PANTHER" id="PTHR10073:SF12">
    <property type="entry name" value="DNA MISMATCH REPAIR PROTEIN MLH1"/>
    <property type="match status" value="1"/>
</dbReference>
<dbReference type="GO" id="GO:0016887">
    <property type="term" value="F:ATP hydrolysis activity"/>
    <property type="evidence" value="ECO:0007669"/>
    <property type="project" value="InterPro"/>
</dbReference>
<reference evidence="2" key="1">
    <citation type="submission" date="2021-05" db="EMBL/GenBank/DDBJ databases">
        <authorList>
            <person name="Alioto T."/>
            <person name="Alioto T."/>
            <person name="Gomez Garrido J."/>
        </authorList>
    </citation>
    <scope>NUCLEOTIDE SEQUENCE</scope>
</reference>
<dbReference type="GO" id="GO:0140664">
    <property type="term" value="F:ATP-dependent DNA damage sensor activity"/>
    <property type="evidence" value="ECO:0007669"/>
    <property type="project" value="InterPro"/>
</dbReference>
<dbReference type="InterPro" id="IPR002099">
    <property type="entry name" value="MutL/Mlh/PMS"/>
</dbReference>
<dbReference type="InterPro" id="IPR036890">
    <property type="entry name" value="HATPase_C_sf"/>
</dbReference>
<dbReference type="InterPro" id="IPR014762">
    <property type="entry name" value="DNA_mismatch_repair_CS"/>
</dbReference>
<dbReference type="GO" id="GO:0032389">
    <property type="term" value="C:MutLalpha complex"/>
    <property type="evidence" value="ECO:0007669"/>
    <property type="project" value="TreeGrafter"/>
</dbReference>
<dbReference type="AlphaFoldDB" id="A0A8D8LJJ9"/>
<dbReference type="PANTHER" id="PTHR10073">
    <property type="entry name" value="DNA MISMATCH REPAIR PROTEIN MLH, PMS, MUTL"/>
    <property type="match status" value="1"/>
</dbReference>
<accession>A0A8D8LJJ9</accession>
<organism evidence="2">
    <name type="scientific">Cacopsylla melanoneura</name>
    <dbReference type="NCBI Taxonomy" id="428564"/>
    <lineage>
        <taxon>Eukaryota</taxon>
        <taxon>Metazoa</taxon>
        <taxon>Ecdysozoa</taxon>
        <taxon>Arthropoda</taxon>
        <taxon>Hexapoda</taxon>
        <taxon>Insecta</taxon>
        <taxon>Pterygota</taxon>
        <taxon>Neoptera</taxon>
        <taxon>Paraneoptera</taxon>
        <taxon>Hemiptera</taxon>
        <taxon>Sternorrhyncha</taxon>
        <taxon>Psylloidea</taxon>
        <taxon>Psyllidae</taxon>
        <taxon>Psyllinae</taxon>
        <taxon>Cacopsylla</taxon>
    </lineage>
</organism>
<dbReference type="GO" id="GO:0006298">
    <property type="term" value="P:mismatch repair"/>
    <property type="evidence" value="ECO:0007669"/>
    <property type="project" value="InterPro"/>
</dbReference>
<sequence length="220" mass="24404">MDQPQPPKIKKLDETVVNRIAAGEVIQRPSNALKELLENSLDAKSTSIQVTVKQGGLKLLQIQDNGTGIRKEDMEIVCERFTTSKLTQFEDLASIATFGFRGEALASISHVAHLTIITKTKTSPCAYRGSYIDSKLKDPIKACAGNQGTQIIAEDLFYNIPTRRKALKSPSEEYHKIAEVVSRYAVHNPHVGFTLKKQNENLAEIRTRPNSSHSEVIGNF</sequence>